<gene>
    <name evidence="3" type="ORF">A2831_03700</name>
</gene>
<comment type="caution">
    <text evidence="3">The sequence shown here is derived from an EMBL/GenBank/DDBJ whole genome shotgun (WGS) entry which is preliminary data.</text>
</comment>
<dbReference type="PANTHER" id="PTHR31157:SF1">
    <property type="entry name" value="SCP DOMAIN-CONTAINING PROTEIN"/>
    <property type="match status" value="1"/>
</dbReference>
<sequence length="286" mass="31713">MSKKSLPIFLIIAALAAILVYLKVIPLSGFSLDEIEKSGDTVIENIKKEILNPPPLRALRESQQALLTQVGTFKWTNIQRANNGLAPLAENTKLNSAAARKVQDMFNRQYFEHVSPDGKNIGDLVESVGYEYITVGENLALGNYKDDQELVQAWMDSPGHRANILSTKFTEIGVAVGRGLFEGKQTWLAVQAFALPLSACPQADTLLKSQIDWLEQQIAELKVEADILLDEMDSYKKQGGRDEYNRLVEEYNALAKQINEIVAQVKGLAIQYNDQVRAFNACIAGS</sequence>
<dbReference type="PANTHER" id="PTHR31157">
    <property type="entry name" value="SCP DOMAIN-CONTAINING PROTEIN"/>
    <property type="match status" value="1"/>
</dbReference>
<dbReference type="InterPro" id="IPR014044">
    <property type="entry name" value="CAP_dom"/>
</dbReference>
<evidence type="ECO:0000259" key="2">
    <source>
        <dbReference type="Pfam" id="PF00188"/>
    </source>
</evidence>
<dbReference type="STRING" id="1802668.A2831_03700"/>
<organism evidence="3 4">
    <name type="scientific">Candidatus Yanofskybacteria bacterium RIFCSPHIGHO2_01_FULL_44_17</name>
    <dbReference type="NCBI Taxonomy" id="1802668"/>
    <lineage>
        <taxon>Bacteria</taxon>
        <taxon>Candidatus Yanofskyibacteriota</taxon>
    </lineage>
</organism>
<proteinExistence type="predicted"/>
<dbReference type="EMBL" id="MGJI01000004">
    <property type="protein sequence ID" value="OGN05744.1"/>
    <property type="molecule type" value="Genomic_DNA"/>
</dbReference>
<dbReference type="CDD" id="cd05379">
    <property type="entry name" value="CAP_bacterial"/>
    <property type="match status" value="1"/>
</dbReference>
<dbReference type="Gene3D" id="3.40.33.10">
    <property type="entry name" value="CAP"/>
    <property type="match status" value="1"/>
</dbReference>
<dbReference type="AlphaFoldDB" id="A0A1F8EXY7"/>
<reference evidence="3 4" key="1">
    <citation type="journal article" date="2016" name="Nat. Commun.">
        <title>Thousands of microbial genomes shed light on interconnected biogeochemical processes in an aquifer system.</title>
        <authorList>
            <person name="Anantharaman K."/>
            <person name="Brown C.T."/>
            <person name="Hug L.A."/>
            <person name="Sharon I."/>
            <person name="Castelle C.J."/>
            <person name="Probst A.J."/>
            <person name="Thomas B.C."/>
            <person name="Singh A."/>
            <person name="Wilkins M.J."/>
            <person name="Karaoz U."/>
            <person name="Brodie E.L."/>
            <person name="Williams K.H."/>
            <person name="Hubbard S.S."/>
            <person name="Banfield J.F."/>
        </authorList>
    </citation>
    <scope>NUCLEOTIDE SEQUENCE [LARGE SCALE GENOMIC DNA]</scope>
</reference>
<feature type="domain" description="SCP" evidence="2">
    <location>
        <begin position="77"/>
        <end position="178"/>
    </location>
</feature>
<dbReference type="Proteomes" id="UP000177507">
    <property type="component" value="Unassembled WGS sequence"/>
</dbReference>
<accession>A0A1F8EXY7</accession>
<evidence type="ECO:0000313" key="3">
    <source>
        <dbReference type="EMBL" id="OGN05744.1"/>
    </source>
</evidence>
<dbReference type="InterPro" id="IPR035940">
    <property type="entry name" value="CAP_sf"/>
</dbReference>
<protein>
    <recommendedName>
        <fullName evidence="2">SCP domain-containing protein</fullName>
    </recommendedName>
</protein>
<dbReference type="Pfam" id="PF00188">
    <property type="entry name" value="CAP"/>
    <property type="match status" value="1"/>
</dbReference>
<name>A0A1F8EXY7_9BACT</name>
<evidence type="ECO:0000313" key="4">
    <source>
        <dbReference type="Proteomes" id="UP000177507"/>
    </source>
</evidence>
<keyword evidence="1" id="KW-0175">Coiled coil</keyword>
<evidence type="ECO:0000256" key="1">
    <source>
        <dbReference type="SAM" id="Coils"/>
    </source>
</evidence>
<dbReference type="SUPFAM" id="SSF55797">
    <property type="entry name" value="PR-1-like"/>
    <property type="match status" value="1"/>
</dbReference>
<feature type="coiled-coil region" evidence="1">
    <location>
        <begin position="211"/>
        <end position="264"/>
    </location>
</feature>